<evidence type="ECO:0000313" key="2">
    <source>
        <dbReference type="Proteomes" id="UP000460318"/>
    </source>
</evidence>
<reference evidence="1 2" key="1">
    <citation type="submission" date="2019-12" db="EMBL/GenBank/DDBJ databases">
        <title>Paenibacillus sp. nov., an endophytic bacterium isolated from the stem of Dendrobium.</title>
        <authorList>
            <person name="Zhao R."/>
        </authorList>
    </citation>
    <scope>NUCLEOTIDE SEQUENCE [LARGE SCALE GENOMIC DNA]</scope>
    <source>
        <strain evidence="1 2">HJL G12</strain>
    </source>
</reference>
<keyword evidence="2" id="KW-1185">Reference proteome</keyword>
<comment type="caution">
    <text evidence="1">The sequence shown here is derived from an EMBL/GenBank/DDBJ whole genome shotgun (WGS) entry which is preliminary data.</text>
</comment>
<protein>
    <submittedName>
        <fullName evidence="1">Uncharacterized protein</fullName>
    </submittedName>
</protein>
<sequence>MESKVKELVSELDRLQDTYYVEYEEALYYRNKYHEKQSKYEKTQNKIEGKLKELYNVDPNYEYEVDVY</sequence>
<evidence type="ECO:0000313" key="1">
    <source>
        <dbReference type="EMBL" id="MWV44821.1"/>
    </source>
</evidence>
<dbReference type="RefSeq" id="WP_160498438.1">
    <property type="nucleotide sequence ID" value="NZ_WUBI01000002.1"/>
</dbReference>
<dbReference type="EMBL" id="WUBI01000002">
    <property type="protein sequence ID" value="MWV44821.1"/>
    <property type="molecule type" value="Genomic_DNA"/>
</dbReference>
<dbReference type="Proteomes" id="UP000460318">
    <property type="component" value="Unassembled WGS sequence"/>
</dbReference>
<accession>A0A7X3IK43</accession>
<organism evidence="1 2">
    <name type="scientific">Paenibacillus dendrobii</name>
    <dbReference type="NCBI Taxonomy" id="2691084"/>
    <lineage>
        <taxon>Bacteria</taxon>
        <taxon>Bacillati</taxon>
        <taxon>Bacillota</taxon>
        <taxon>Bacilli</taxon>
        <taxon>Bacillales</taxon>
        <taxon>Paenibacillaceae</taxon>
        <taxon>Paenibacillus</taxon>
    </lineage>
</organism>
<gene>
    <name evidence="1" type="ORF">GRF59_14465</name>
</gene>
<dbReference type="AlphaFoldDB" id="A0A7X3IK43"/>
<name>A0A7X3IK43_9BACL</name>
<proteinExistence type="predicted"/>